<dbReference type="OrthoDB" id="9818879at2"/>
<name>A0A327NN68_9BACT</name>
<comment type="caution">
    <text evidence="1">The sequence shown here is derived from an EMBL/GenBank/DDBJ whole genome shotgun (WGS) entry which is preliminary data.</text>
</comment>
<dbReference type="AlphaFoldDB" id="A0A327NN68"/>
<gene>
    <name evidence="1" type="ORF">HMF3257_19765</name>
</gene>
<accession>A0A327NN68</accession>
<organism evidence="1 2">
    <name type="scientific">Spirosoma telluris</name>
    <dbReference type="NCBI Taxonomy" id="2183553"/>
    <lineage>
        <taxon>Bacteria</taxon>
        <taxon>Pseudomonadati</taxon>
        <taxon>Bacteroidota</taxon>
        <taxon>Cytophagia</taxon>
        <taxon>Cytophagales</taxon>
        <taxon>Cytophagaceae</taxon>
        <taxon>Spirosoma</taxon>
    </lineage>
</organism>
<dbReference type="EMBL" id="QLII01000001">
    <property type="protein sequence ID" value="RAI75839.1"/>
    <property type="molecule type" value="Genomic_DNA"/>
</dbReference>
<sequence length="392" mass="45385">MAHGFISQATVVRKNPTMKPFPLLLISLLSFLSGCLTREDTHPDVPLLPNVDNTRIRVDSIPNTTIHSFIFSADKTKIYAIVLTASTGVFAEHTLVEYDQRGNRLRQLPLGEMSIQQTELALLQPDSLLWQHANIFHIVDLQKFTVIDEVHTYWTGNYPEVQKDKDQANVDDESKAWFRQKQKEIGKQYDIQKTDSVTFAVLEGNKANADKYWEAIRTAHEQQTQFESDRREHYYEAYVLERIRSGNLFFGYRSPDGYGEYLFTKFPDGSTVAFTLTKALIQKTEVRFLQNDVNSRVTIDRTNARFNFSEDQSVSDKTSALRTTEKIVTKRSSLLSGATPDEFLFYYELKLGHETARFKWLYPLMLSNDFYLQLANGSAYILKQNTLYWFHF</sequence>
<proteinExistence type="predicted"/>
<evidence type="ECO:0000313" key="1">
    <source>
        <dbReference type="EMBL" id="RAI75839.1"/>
    </source>
</evidence>
<dbReference type="RefSeq" id="WP_111344683.1">
    <property type="nucleotide sequence ID" value="NZ_QLII01000001.1"/>
</dbReference>
<dbReference type="Proteomes" id="UP000249016">
    <property type="component" value="Unassembled WGS sequence"/>
</dbReference>
<keyword evidence="2" id="KW-1185">Reference proteome</keyword>
<protein>
    <submittedName>
        <fullName evidence="1">Uncharacterized protein</fullName>
    </submittedName>
</protein>
<reference evidence="1 2" key="1">
    <citation type="submission" date="2018-06" db="EMBL/GenBank/DDBJ databases">
        <title>Spirosoma sp. HMF3257 Genome sequencing and assembly.</title>
        <authorList>
            <person name="Kang H."/>
            <person name="Cha I."/>
            <person name="Kim H."/>
            <person name="Kang J."/>
            <person name="Joh K."/>
        </authorList>
    </citation>
    <scope>NUCLEOTIDE SEQUENCE [LARGE SCALE GENOMIC DNA]</scope>
    <source>
        <strain evidence="1 2">HMF3257</strain>
    </source>
</reference>
<evidence type="ECO:0000313" key="2">
    <source>
        <dbReference type="Proteomes" id="UP000249016"/>
    </source>
</evidence>